<dbReference type="HOGENOM" id="CLU_1233626_0_0_10"/>
<accession>F4L153</accession>
<dbReference type="Proteomes" id="UP000008461">
    <property type="component" value="Chromosome"/>
</dbReference>
<dbReference type="EMBL" id="CP002691">
    <property type="protein sequence ID" value="AEE52785.1"/>
    <property type="molecule type" value="Genomic_DNA"/>
</dbReference>
<dbReference type="OrthoDB" id="7061057at2"/>
<evidence type="ECO:0000313" key="1">
    <source>
        <dbReference type="EMBL" id="AEE52785.1"/>
    </source>
</evidence>
<proteinExistence type="predicted"/>
<gene>
    <name evidence="1" type="ordered locus">Halhy_4957</name>
</gene>
<protein>
    <recommendedName>
        <fullName evidence="3">MAE-28990/MAE-18760-like HEPN domain-containing protein</fullName>
    </recommendedName>
</protein>
<reference evidence="1 2" key="1">
    <citation type="journal article" date="2011" name="Stand. Genomic Sci.">
        <title>Complete genome sequence of Haliscomenobacter hydrossis type strain (O).</title>
        <authorList>
            <consortium name="US DOE Joint Genome Institute (JGI-PGF)"/>
            <person name="Daligault H."/>
            <person name="Lapidus A."/>
            <person name="Zeytun A."/>
            <person name="Nolan M."/>
            <person name="Lucas S."/>
            <person name="Del Rio T.G."/>
            <person name="Tice H."/>
            <person name="Cheng J.F."/>
            <person name="Tapia R."/>
            <person name="Han C."/>
            <person name="Goodwin L."/>
            <person name="Pitluck S."/>
            <person name="Liolios K."/>
            <person name="Pagani I."/>
            <person name="Ivanova N."/>
            <person name="Huntemann M."/>
            <person name="Mavromatis K."/>
            <person name="Mikhailova N."/>
            <person name="Pati A."/>
            <person name="Chen A."/>
            <person name="Palaniappan K."/>
            <person name="Land M."/>
            <person name="Hauser L."/>
            <person name="Brambilla E.M."/>
            <person name="Rohde M."/>
            <person name="Verbarg S."/>
            <person name="Goker M."/>
            <person name="Bristow J."/>
            <person name="Eisen J.A."/>
            <person name="Markowitz V."/>
            <person name="Hugenholtz P."/>
            <person name="Kyrpides N.C."/>
            <person name="Klenk H.P."/>
            <person name="Woyke T."/>
        </authorList>
    </citation>
    <scope>NUCLEOTIDE SEQUENCE [LARGE SCALE GENOMIC DNA]</scope>
    <source>
        <strain evidence="2">ATCC 27775 / DSM 1100 / LMG 10767 / O</strain>
    </source>
</reference>
<reference key="2">
    <citation type="submission" date="2011-04" db="EMBL/GenBank/DDBJ databases">
        <title>Complete sequence of chromosome of Haliscomenobacter hydrossis DSM 1100.</title>
        <authorList>
            <consortium name="US DOE Joint Genome Institute (JGI-PGF)"/>
            <person name="Lucas S."/>
            <person name="Han J."/>
            <person name="Lapidus A."/>
            <person name="Bruce D."/>
            <person name="Goodwin L."/>
            <person name="Pitluck S."/>
            <person name="Peters L."/>
            <person name="Kyrpides N."/>
            <person name="Mavromatis K."/>
            <person name="Ivanova N."/>
            <person name="Ovchinnikova G."/>
            <person name="Pagani I."/>
            <person name="Daligault H."/>
            <person name="Detter J.C."/>
            <person name="Han C."/>
            <person name="Land M."/>
            <person name="Hauser L."/>
            <person name="Markowitz V."/>
            <person name="Cheng J.-F."/>
            <person name="Hugenholtz P."/>
            <person name="Woyke T."/>
            <person name="Wu D."/>
            <person name="Verbarg S."/>
            <person name="Frueling A."/>
            <person name="Brambilla E."/>
            <person name="Klenk H.-P."/>
            <person name="Eisen J.A."/>
        </authorList>
    </citation>
    <scope>NUCLEOTIDE SEQUENCE</scope>
    <source>
        <strain>DSM 1100</strain>
    </source>
</reference>
<keyword evidence="2" id="KW-1185">Reference proteome</keyword>
<dbReference type="RefSeq" id="WP_013767320.1">
    <property type="nucleotide sequence ID" value="NC_015510.1"/>
</dbReference>
<dbReference type="eggNOG" id="ENOG502ZUNR">
    <property type="taxonomic scope" value="Bacteria"/>
</dbReference>
<name>F4L153_HALH1</name>
<organism evidence="1 2">
    <name type="scientific">Haliscomenobacter hydrossis (strain ATCC 27775 / DSM 1100 / LMG 10767 / O)</name>
    <dbReference type="NCBI Taxonomy" id="760192"/>
    <lineage>
        <taxon>Bacteria</taxon>
        <taxon>Pseudomonadati</taxon>
        <taxon>Bacteroidota</taxon>
        <taxon>Saprospiria</taxon>
        <taxon>Saprospirales</taxon>
        <taxon>Haliscomenobacteraceae</taxon>
        <taxon>Haliscomenobacter</taxon>
    </lineage>
</organism>
<dbReference type="KEGG" id="hhy:Halhy_4957"/>
<evidence type="ECO:0008006" key="3">
    <source>
        <dbReference type="Google" id="ProtNLM"/>
    </source>
</evidence>
<evidence type="ECO:0000313" key="2">
    <source>
        <dbReference type="Proteomes" id="UP000008461"/>
    </source>
</evidence>
<dbReference type="AlphaFoldDB" id="F4L153"/>
<sequence length="224" mass="26715">MNNEVQEFEVLKKINELESTKRQFTQFYERWNEKCKDYEDERLSDFYDLFFSRFVTYNALYNVIVLNKEKMGILEKKKKNGQIVDRGDKEKAVNCMVNELSRGNSQLQKFFAETEIVFNIKKLEEMLDEKGFGVSFRGGEHSPKEDKKILDNLKSSNLKRRMEGVLTFLYQVRCNLFHGAKGYENQQIQVLKTLNVILEKIVEILFERFQRFIEAEIEMLEQKI</sequence>